<feature type="non-terminal residue" evidence="2">
    <location>
        <position position="103"/>
    </location>
</feature>
<comment type="caution">
    <text evidence="2">The sequence shown here is derived from an EMBL/GenBank/DDBJ whole genome shotgun (WGS) entry which is preliminary data.</text>
</comment>
<name>A0A552LEK1_9CHRO</name>
<evidence type="ECO:0000313" key="3">
    <source>
        <dbReference type="Proteomes" id="UP000320730"/>
    </source>
</evidence>
<feature type="signal peptide" evidence="1">
    <location>
        <begin position="1"/>
        <end position="34"/>
    </location>
</feature>
<sequence length="103" mass="10811">MMRSAIRRRSKTFVARGFLAASAALMLSGAGVMAQGGHSHVAANGGQIQQIGAYEAELVVKGADVMLYIVDKQEKKVDAAKFSATAVVLAADNQQKTVEMSPS</sequence>
<accession>A0A552LEK1</accession>
<feature type="chain" id="PRO_5022177678" evidence="1">
    <location>
        <begin position="35"/>
        <end position="103"/>
    </location>
</feature>
<evidence type="ECO:0000256" key="1">
    <source>
        <dbReference type="SAM" id="SignalP"/>
    </source>
</evidence>
<dbReference type="AlphaFoldDB" id="A0A552LEK1"/>
<proteinExistence type="predicted"/>
<dbReference type="Proteomes" id="UP000320730">
    <property type="component" value="Unassembled WGS sequence"/>
</dbReference>
<evidence type="ECO:0000313" key="2">
    <source>
        <dbReference type="EMBL" id="TRV18644.1"/>
    </source>
</evidence>
<protein>
    <submittedName>
        <fullName evidence="2">Uncharacterized protein</fullName>
    </submittedName>
</protein>
<gene>
    <name evidence="2" type="ORF">EWV40_16750</name>
</gene>
<reference evidence="2 3" key="1">
    <citation type="submission" date="2019-01" db="EMBL/GenBank/DDBJ databases">
        <title>Coherence of Microcystis species and biogeography revealed through population genomics.</title>
        <authorList>
            <person name="Perez-Carrascal O.M."/>
            <person name="Terrat Y."/>
            <person name="Giani A."/>
            <person name="Fortin N."/>
            <person name="Tromas N."/>
            <person name="Shapiro B.J."/>
        </authorList>
    </citation>
    <scope>NUCLEOTIDE SEQUENCE [LARGE SCALE GENOMIC DNA]</scope>
    <source>
        <strain evidence="2">Mf_WU_F_19750830_S460</strain>
    </source>
</reference>
<keyword evidence="1" id="KW-0732">Signal</keyword>
<dbReference type="EMBL" id="SFAN01000145">
    <property type="protein sequence ID" value="TRV18644.1"/>
    <property type="molecule type" value="Genomic_DNA"/>
</dbReference>
<organism evidence="2 3">
    <name type="scientific">Microcystis flos-aquae Mf_WU_F_19750830_S460</name>
    <dbReference type="NCBI Taxonomy" id="2486237"/>
    <lineage>
        <taxon>Bacteria</taxon>
        <taxon>Bacillati</taxon>
        <taxon>Cyanobacteriota</taxon>
        <taxon>Cyanophyceae</taxon>
        <taxon>Oscillatoriophycideae</taxon>
        <taxon>Chroococcales</taxon>
        <taxon>Microcystaceae</taxon>
        <taxon>Microcystis</taxon>
    </lineage>
</organism>